<accession>A0ABQ9XVC3</accession>
<organism evidence="1 2">
    <name type="scientific">Blattamonas nauphoetae</name>
    <dbReference type="NCBI Taxonomy" id="2049346"/>
    <lineage>
        <taxon>Eukaryota</taxon>
        <taxon>Metamonada</taxon>
        <taxon>Preaxostyla</taxon>
        <taxon>Oxymonadida</taxon>
        <taxon>Blattamonas</taxon>
    </lineage>
</organism>
<keyword evidence="2" id="KW-1185">Reference proteome</keyword>
<sequence length="75" mass="8219">MFKMLTPLEWNLEHKTLILSTAGDVVVSLHWFSIPVHFDSPLLCHLPSLAGAQRGTLKTLPSHSGIPSLVAPLHI</sequence>
<comment type="caution">
    <text evidence="1">The sequence shown here is derived from an EMBL/GenBank/DDBJ whole genome shotgun (WGS) entry which is preliminary data.</text>
</comment>
<evidence type="ECO:0000313" key="1">
    <source>
        <dbReference type="EMBL" id="KAK2955436.1"/>
    </source>
</evidence>
<reference evidence="1 2" key="1">
    <citation type="journal article" date="2022" name="bioRxiv">
        <title>Genomics of Preaxostyla Flagellates Illuminates Evolutionary Transitions and the Path Towards Mitochondrial Loss.</title>
        <authorList>
            <person name="Novak L.V.F."/>
            <person name="Treitli S.C."/>
            <person name="Pyrih J."/>
            <person name="Halakuc P."/>
            <person name="Pipaliya S.V."/>
            <person name="Vacek V."/>
            <person name="Brzon O."/>
            <person name="Soukal P."/>
            <person name="Eme L."/>
            <person name="Dacks J.B."/>
            <person name="Karnkowska A."/>
            <person name="Elias M."/>
            <person name="Hampl V."/>
        </authorList>
    </citation>
    <scope>NUCLEOTIDE SEQUENCE [LARGE SCALE GENOMIC DNA]</scope>
    <source>
        <strain evidence="1">NAU3</strain>
        <tissue evidence="1">Gut</tissue>
    </source>
</reference>
<dbReference type="EMBL" id="JARBJD010000067">
    <property type="protein sequence ID" value="KAK2955436.1"/>
    <property type="molecule type" value="Genomic_DNA"/>
</dbReference>
<dbReference type="Proteomes" id="UP001281761">
    <property type="component" value="Unassembled WGS sequence"/>
</dbReference>
<protein>
    <submittedName>
        <fullName evidence="1">Uncharacterized protein</fullName>
    </submittedName>
</protein>
<name>A0ABQ9XVC3_9EUKA</name>
<proteinExistence type="predicted"/>
<evidence type="ECO:0000313" key="2">
    <source>
        <dbReference type="Proteomes" id="UP001281761"/>
    </source>
</evidence>
<gene>
    <name evidence="1" type="ORF">BLNAU_9664</name>
</gene>